<sequence>MARIRPMTSTAIIALRLTGRNAGVKVKAILIPPIIKMKKIELRARRGYDLKNVIVVTIRKNIIQARMGILQVQTRDMRDTQEEQSKTRSELIL</sequence>
<reference evidence="1 2" key="1">
    <citation type="submission" date="2019-03" db="EMBL/GenBank/DDBJ databases">
        <title>Single cell metagenomics reveals metabolic interactions within the superorganism composed of flagellate Streblomastix strix and complex community of Bacteroidetes bacteria on its surface.</title>
        <authorList>
            <person name="Treitli S.C."/>
            <person name="Kolisko M."/>
            <person name="Husnik F."/>
            <person name="Keeling P."/>
            <person name="Hampl V."/>
        </authorList>
    </citation>
    <scope>NUCLEOTIDE SEQUENCE [LARGE SCALE GENOMIC DNA]</scope>
    <source>
        <strain evidence="1">ST1C</strain>
    </source>
</reference>
<dbReference type="Proteomes" id="UP000324800">
    <property type="component" value="Unassembled WGS sequence"/>
</dbReference>
<protein>
    <submittedName>
        <fullName evidence="1">Uncharacterized protein</fullName>
    </submittedName>
</protein>
<comment type="caution">
    <text evidence="1">The sequence shown here is derived from an EMBL/GenBank/DDBJ whole genome shotgun (WGS) entry which is preliminary data.</text>
</comment>
<proteinExistence type="predicted"/>
<gene>
    <name evidence="1" type="ORF">EZS28_017238</name>
</gene>
<name>A0A5J4VXB1_9EUKA</name>
<evidence type="ECO:0000313" key="1">
    <source>
        <dbReference type="EMBL" id="KAA6387235.1"/>
    </source>
</evidence>
<organism evidence="1 2">
    <name type="scientific">Streblomastix strix</name>
    <dbReference type="NCBI Taxonomy" id="222440"/>
    <lineage>
        <taxon>Eukaryota</taxon>
        <taxon>Metamonada</taxon>
        <taxon>Preaxostyla</taxon>
        <taxon>Oxymonadida</taxon>
        <taxon>Streblomastigidae</taxon>
        <taxon>Streblomastix</taxon>
    </lineage>
</organism>
<dbReference type="EMBL" id="SNRW01004461">
    <property type="protein sequence ID" value="KAA6387235.1"/>
    <property type="molecule type" value="Genomic_DNA"/>
</dbReference>
<dbReference type="AlphaFoldDB" id="A0A5J4VXB1"/>
<evidence type="ECO:0000313" key="2">
    <source>
        <dbReference type="Proteomes" id="UP000324800"/>
    </source>
</evidence>
<accession>A0A5J4VXB1</accession>